<name>A0ABP7TXX4_9BURK</name>
<evidence type="ECO:0000313" key="2">
    <source>
        <dbReference type="EMBL" id="GAA4032911.1"/>
    </source>
</evidence>
<feature type="signal peptide" evidence="1">
    <location>
        <begin position="1"/>
        <end position="20"/>
    </location>
</feature>
<evidence type="ECO:0000256" key="1">
    <source>
        <dbReference type="SAM" id="SignalP"/>
    </source>
</evidence>
<protein>
    <submittedName>
        <fullName evidence="2">DUF3034 family protein</fullName>
    </submittedName>
</protein>
<accession>A0ABP7TXX4</accession>
<dbReference type="EMBL" id="BAAAZE010000014">
    <property type="protein sequence ID" value="GAA4032911.1"/>
    <property type="molecule type" value="Genomic_DNA"/>
</dbReference>
<keyword evidence="1" id="KW-0732">Signal</keyword>
<dbReference type="InterPro" id="IPR021393">
    <property type="entry name" value="DUF3034"/>
</dbReference>
<dbReference type="Proteomes" id="UP001501353">
    <property type="component" value="Unassembled WGS sequence"/>
</dbReference>
<gene>
    <name evidence="2" type="ORF">GCM10022212_34960</name>
</gene>
<comment type="caution">
    <text evidence="2">The sequence shown here is derived from an EMBL/GenBank/DDBJ whole genome shotgun (WGS) entry which is preliminary data.</text>
</comment>
<keyword evidence="3" id="KW-1185">Reference proteome</keyword>
<sequence>MPVAVLVASVLSGSVPPAQAQTLTMPDQGRLLALGGASQIEGAGGGGLTPWALITGYGSRDSYGANVHTTGVRTQDYAIDSAGIAIGIADRFEVSLASQKLQGSKAPLADLAITQDIVGLKLKLSGDALVDQDRAMPQIALGIQFKRNNGVHGLEALGVTDVTQLGARSNHGIDVTLSATKVLLAQSLLLNATVRATKANQLGLLGFGGDLHDRYQPMLETSVVYLVNRKLVVGAEYRMKPHNLSVDAEKAYADVFVGYFPVKNFSMVLGWVTLGDLTIFNPRRQNGVYLSLQGGL</sequence>
<proteinExistence type="predicted"/>
<dbReference type="Pfam" id="PF11231">
    <property type="entry name" value="DUF3034"/>
    <property type="match status" value="1"/>
</dbReference>
<organism evidence="2 3">
    <name type="scientific">Actimicrobium antarcticum</name>
    <dbReference type="NCBI Taxonomy" id="1051899"/>
    <lineage>
        <taxon>Bacteria</taxon>
        <taxon>Pseudomonadati</taxon>
        <taxon>Pseudomonadota</taxon>
        <taxon>Betaproteobacteria</taxon>
        <taxon>Burkholderiales</taxon>
        <taxon>Oxalobacteraceae</taxon>
        <taxon>Actimicrobium</taxon>
    </lineage>
</organism>
<feature type="chain" id="PRO_5046928688" evidence="1">
    <location>
        <begin position="21"/>
        <end position="296"/>
    </location>
</feature>
<evidence type="ECO:0000313" key="3">
    <source>
        <dbReference type="Proteomes" id="UP001501353"/>
    </source>
</evidence>
<reference evidence="3" key="1">
    <citation type="journal article" date="2019" name="Int. J. Syst. Evol. Microbiol.">
        <title>The Global Catalogue of Microorganisms (GCM) 10K type strain sequencing project: providing services to taxonomists for standard genome sequencing and annotation.</title>
        <authorList>
            <consortium name="The Broad Institute Genomics Platform"/>
            <consortium name="The Broad Institute Genome Sequencing Center for Infectious Disease"/>
            <person name="Wu L."/>
            <person name="Ma J."/>
        </authorList>
    </citation>
    <scope>NUCLEOTIDE SEQUENCE [LARGE SCALE GENOMIC DNA]</scope>
    <source>
        <strain evidence="3">JCM 16673</strain>
    </source>
</reference>